<dbReference type="eggNOG" id="ENOG502SUSI">
    <property type="taxonomic scope" value="Eukaryota"/>
</dbReference>
<keyword evidence="3" id="KW-1185">Reference proteome</keyword>
<evidence type="ECO:0000313" key="3">
    <source>
        <dbReference type="Proteomes" id="UP000030651"/>
    </source>
</evidence>
<dbReference type="AlphaFoldDB" id="W3X5P8"/>
<dbReference type="Pfam" id="PF07883">
    <property type="entry name" value="Cupin_2"/>
    <property type="match status" value="1"/>
</dbReference>
<sequence>MSPRRTNYAAVPTFSRPGREAVVYDLSVPGQATITLPVGSAWSSGPHWHESHTEFLQVLSGAAEVTLAGTVLPAVTAQDGVVTVPRGAVHEWRRSSQRTAGDEEELVVREWTDPRDGDKEVFFRNLNGMILDFVKSRREITGESGGGKKKVSWFELYGGEWMLENELRCLFWKCDNWPVLLRQDSWWPDWAQWVVTKTVLGASLVVGKCVGRGGVYSEYSHLSEQK</sequence>
<name>W3X5P8_PESFW</name>
<gene>
    <name evidence="2" type="ORF">PFICI_06455</name>
</gene>
<dbReference type="InterPro" id="IPR014710">
    <property type="entry name" value="RmlC-like_jellyroll"/>
</dbReference>
<dbReference type="InParanoid" id="W3X5P8"/>
<dbReference type="SUPFAM" id="SSF51182">
    <property type="entry name" value="RmlC-like cupins"/>
    <property type="match status" value="1"/>
</dbReference>
<evidence type="ECO:0000259" key="1">
    <source>
        <dbReference type="Pfam" id="PF07883"/>
    </source>
</evidence>
<proteinExistence type="predicted"/>
<dbReference type="EMBL" id="KI912112">
    <property type="protein sequence ID" value="ETS81453.1"/>
    <property type="molecule type" value="Genomic_DNA"/>
</dbReference>
<protein>
    <recommendedName>
        <fullName evidence="1">Cupin type-2 domain-containing protein</fullName>
    </recommendedName>
</protein>
<dbReference type="InterPro" id="IPR013096">
    <property type="entry name" value="Cupin_2"/>
</dbReference>
<evidence type="ECO:0000313" key="2">
    <source>
        <dbReference type="EMBL" id="ETS81453.1"/>
    </source>
</evidence>
<organism evidence="2 3">
    <name type="scientific">Pestalotiopsis fici (strain W106-1 / CGMCC3.15140)</name>
    <dbReference type="NCBI Taxonomy" id="1229662"/>
    <lineage>
        <taxon>Eukaryota</taxon>
        <taxon>Fungi</taxon>
        <taxon>Dikarya</taxon>
        <taxon>Ascomycota</taxon>
        <taxon>Pezizomycotina</taxon>
        <taxon>Sordariomycetes</taxon>
        <taxon>Xylariomycetidae</taxon>
        <taxon>Amphisphaeriales</taxon>
        <taxon>Sporocadaceae</taxon>
        <taxon>Pestalotiopsis</taxon>
    </lineage>
</organism>
<accession>W3X5P8</accession>
<feature type="domain" description="Cupin type-2" evidence="1">
    <location>
        <begin position="35"/>
        <end position="96"/>
    </location>
</feature>
<dbReference type="Proteomes" id="UP000030651">
    <property type="component" value="Unassembled WGS sequence"/>
</dbReference>
<dbReference type="CDD" id="cd02208">
    <property type="entry name" value="cupin_RmlC-like"/>
    <property type="match status" value="1"/>
</dbReference>
<dbReference type="OrthoDB" id="504210at2759"/>
<dbReference type="HOGENOM" id="CLU_087698_0_0_1"/>
<dbReference type="GeneID" id="19271468"/>
<dbReference type="InterPro" id="IPR011051">
    <property type="entry name" value="RmlC_Cupin_sf"/>
</dbReference>
<dbReference type="KEGG" id="pfy:PFICI_06455"/>
<dbReference type="RefSeq" id="XP_007833227.1">
    <property type="nucleotide sequence ID" value="XM_007835036.1"/>
</dbReference>
<reference evidence="3" key="1">
    <citation type="journal article" date="2015" name="BMC Genomics">
        <title>Genomic and transcriptomic analysis of the endophytic fungus Pestalotiopsis fici reveals its lifestyle and high potential for synthesis of natural products.</title>
        <authorList>
            <person name="Wang X."/>
            <person name="Zhang X."/>
            <person name="Liu L."/>
            <person name="Xiang M."/>
            <person name="Wang W."/>
            <person name="Sun X."/>
            <person name="Che Y."/>
            <person name="Guo L."/>
            <person name="Liu G."/>
            <person name="Guo L."/>
            <person name="Wang C."/>
            <person name="Yin W.B."/>
            <person name="Stadler M."/>
            <person name="Zhang X."/>
            <person name="Liu X."/>
        </authorList>
    </citation>
    <scope>NUCLEOTIDE SEQUENCE [LARGE SCALE GENOMIC DNA]</scope>
    <source>
        <strain evidence="3">W106-1 / CGMCC3.15140</strain>
    </source>
</reference>
<dbReference type="Gene3D" id="2.60.120.10">
    <property type="entry name" value="Jelly Rolls"/>
    <property type="match status" value="1"/>
</dbReference>